<name>A0A6I2UZH5_9FIRM</name>
<dbReference type="Pfam" id="PF08543">
    <property type="entry name" value="Phos_pyr_kin"/>
    <property type="match status" value="1"/>
</dbReference>
<dbReference type="SUPFAM" id="SSF53613">
    <property type="entry name" value="Ribokinase-like"/>
    <property type="match status" value="1"/>
</dbReference>
<evidence type="ECO:0000256" key="10">
    <source>
        <dbReference type="ARBA" id="ARBA00022777"/>
    </source>
</evidence>
<dbReference type="GO" id="GO:0005524">
    <property type="term" value="F:ATP binding"/>
    <property type="evidence" value="ECO:0007669"/>
    <property type="project" value="UniProtKB-KW"/>
</dbReference>
<dbReference type="InterPro" id="IPR004399">
    <property type="entry name" value="HMP/HMP-P_kinase_dom"/>
</dbReference>
<keyword evidence="12" id="KW-0784">Thiamine biosynthesis</keyword>
<evidence type="ECO:0000256" key="5">
    <source>
        <dbReference type="ARBA" id="ARBA00012135"/>
    </source>
</evidence>
<comment type="pathway">
    <text evidence="3">Cofactor biosynthesis; thiamine diphosphate biosynthesis; 4-amino-2-methyl-5-diphosphomethylpyrimidine from 5-amino-1-(5-phospho-D-ribosyl)imidazole: step 3/3.</text>
</comment>
<organism evidence="17 18">
    <name type="scientific">Selenomonas montiformis</name>
    <dbReference type="NCBI Taxonomy" id="2652285"/>
    <lineage>
        <taxon>Bacteria</taxon>
        <taxon>Bacillati</taxon>
        <taxon>Bacillota</taxon>
        <taxon>Negativicutes</taxon>
        <taxon>Selenomonadales</taxon>
        <taxon>Selenomonadaceae</taxon>
        <taxon>Selenomonas</taxon>
    </lineage>
</organism>
<keyword evidence="11" id="KW-0067">ATP-binding</keyword>
<comment type="caution">
    <text evidence="17">The sequence shown here is derived from an EMBL/GenBank/DDBJ whole genome shotgun (WGS) entry which is preliminary data.</text>
</comment>
<protein>
    <recommendedName>
        <fullName evidence="7">Hydroxymethylpyrimidine/phosphomethylpyrimidine kinase</fullName>
        <ecNumber evidence="5">2.7.1.49</ecNumber>
        <ecNumber evidence="6">2.7.4.7</ecNumber>
    </recommendedName>
    <alternativeName>
        <fullName evidence="14">Hydroxymethylpyrimidine kinase</fullName>
    </alternativeName>
    <alternativeName>
        <fullName evidence="15">Hydroxymethylpyrimidine phosphate kinase</fullName>
    </alternativeName>
</protein>
<sequence>MAKVLTIAGSDSSGGAGIQADLKTMMAHGVYGMSAVTALTAQNTAGVAAVQEVTPEFLAAEIDAVFEDIRPDAVKVGMVASEDLILVIAEKLREYDAKHIVVDPVMTATSGAELMEKGAEAVLREELFPLAELITPNVPELEILSRRKIRCEKDLVEAARKVWQEAGVNVLGKGGHLGGTANDVLVSAAGIRWYMGQRIDNPNTHGTGCTLSSAIASNLAKAYGLEASVELAKDYLTGALLDGLDLGQGSGPLNHGFALDGDFFRQ</sequence>
<dbReference type="PANTHER" id="PTHR20858:SF17">
    <property type="entry name" value="HYDROXYMETHYLPYRIMIDINE_PHOSPHOMETHYLPYRIMIDINE KINASE THI20-RELATED"/>
    <property type="match status" value="1"/>
</dbReference>
<evidence type="ECO:0000256" key="3">
    <source>
        <dbReference type="ARBA" id="ARBA00004769"/>
    </source>
</evidence>
<dbReference type="PANTHER" id="PTHR20858">
    <property type="entry name" value="PHOSPHOMETHYLPYRIMIDINE KINASE"/>
    <property type="match status" value="1"/>
</dbReference>
<evidence type="ECO:0000256" key="2">
    <source>
        <dbReference type="ARBA" id="ARBA00000565"/>
    </source>
</evidence>
<comment type="catalytic activity">
    <reaction evidence="2">
        <text>4-amino-2-methyl-5-(phosphooxymethyl)pyrimidine + ATP = 4-amino-2-methyl-5-(diphosphooxymethyl)pyrimidine + ADP</text>
        <dbReference type="Rhea" id="RHEA:19893"/>
        <dbReference type="ChEBI" id="CHEBI:30616"/>
        <dbReference type="ChEBI" id="CHEBI:57841"/>
        <dbReference type="ChEBI" id="CHEBI:58354"/>
        <dbReference type="ChEBI" id="CHEBI:456216"/>
        <dbReference type="EC" id="2.7.4.7"/>
    </reaction>
</comment>
<dbReference type="FunFam" id="3.40.1190.20:FF:000003">
    <property type="entry name" value="Phosphomethylpyrimidine kinase ThiD"/>
    <property type="match status" value="1"/>
</dbReference>
<accession>A0A6I2UZH5</accession>
<comment type="catalytic activity">
    <reaction evidence="1">
        <text>4-amino-5-hydroxymethyl-2-methylpyrimidine + ATP = 4-amino-2-methyl-5-(phosphooxymethyl)pyrimidine + ADP + H(+)</text>
        <dbReference type="Rhea" id="RHEA:23096"/>
        <dbReference type="ChEBI" id="CHEBI:15378"/>
        <dbReference type="ChEBI" id="CHEBI:16892"/>
        <dbReference type="ChEBI" id="CHEBI:30616"/>
        <dbReference type="ChEBI" id="CHEBI:58354"/>
        <dbReference type="ChEBI" id="CHEBI:456216"/>
        <dbReference type="EC" id="2.7.1.49"/>
    </reaction>
</comment>
<dbReference type="GO" id="GO:0009228">
    <property type="term" value="P:thiamine biosynthetic process"/>
    <property type="evidence" value="ECO:0007669"/>
    <property type="project" value="UniProtKB-KW"/>
</dbReference>
<dbReference type="EC" id="2.7.1.49" evidence="5"/>
<dbReference type="NCBIfam" id="TIGR00097">
    <property type="entry name" value="HMP-P_kinase"/>
    <property type="match status" value="1"/>
</dbReference>
<comment type="pathway">
    <text evidence="13">Cofactor biosynthesis; thiamine diphosphate biosynthesis; 4-amino-2-methyl-5-diphosphomethylpyrimidine from 5-amino-1-(5-phospho-D-ribosyl)imidazole: step 2/3.</text>
</comment>
<keyword evidence="8 17" id="KW-0808">Transferase</keyword>
<dbReference type="InterPro" id="IPR029056">
    <property type="entry name" value="Ribokinase-like"/>
</dbReference>
<dbReference type="GO" id="GO:0008902">
    <property type="term" value="F:hydroxymethylpyrimidine kinase activity"/>
    <property type="evidence" value="ECO:0007669"/>
    <property type="project" value="UniProtKB-EC"/>
</dbReference>
<evidence type="ECO:0000256" key="4">
    <source>
        <dbReference type="ARBA" id="ARBA00009879"/>
    </source>
</evidence>
<proteinExistence type="inferred from homology"/>
<dbReference type="InterPro" id="IPR013749">
    <property type="entry name" value="PM/HMP-P_kinase-1"/>
</dbReference>
<gene>
    <name evidence="17" type="primary">thiD</name>
    <name evidence="17" type="ORF">FYJ78_11460</name>
</gene>
<evidence type="ECO:0000313" key="17">
    <source>
        <dbReference type="EMBL" id="MSV25765.1"/>
    </source>
</evidence>
<keyword evidence="9" id="KW-0547">Nucleotide-binding</keyword>
<keyword evidence="10 17" id="KW-0418">Kinase</keyword>
<dbReference type="RefSeq" id="WP_154621553.1">
    <property type="nucleotide sequence ID" value="NZ_VUNL01000015.1"/>
</dbReference>
<evidence type="ECO:0000256" key="12">
    <source>
        <dbReference type="ARBA" id="ARBA00022977"/>
    </source>
</evidence>
<evidence type="ECO:0000256" key="8">
    <source>
        <dbReference type="ARBA" id="ARBA00022679"/>
    </source>
</evidence>
<evidence type="ECO:0000259" key="16">
    <source>
        <dbReference type="Pfam" id="PF08543"/>
    </source>
</evidence>
<dbReference type="GO" id="GO:0008972">
    <property type="term" value="F:phosphomethylpyrimidine kinase activity"/>
    <property type="evidence" value="ECO:0007669"/>
    <property type="project" value="UniProtKB-EC"/>
</dbReference>
<evidence type="ECO:0000256" key="14">
    <source>
        <dbReference type="ARBA" id="ARBA00042102"/>
    </source>
</evidence>
<dbReference type="GO" id="GO:0005829">
    <property type="term" value="C:cytosol"/>
    <property type="evidence" value="ECO:0007669"/>
    <property type="project" value="TreeGrafter"/>
</dbReference>
<comment type="similarity">
    <text evidence="4">Belongs to the ThiD family.</text>
</comment>
<feature type="domain" description="Pyridoxamine kinase/Phosphomethylpyrimidine kinase" evidence="16">
    <location>
        <begin position="11"/>
        <end position="254"/>
    </location>
</feature>
<dbReference type="AlphaFoldDB" id="A0A6I2UZH5"/>
<evidence type="ECO:0000256" key="1">
    <source>
        <dbReference type="ARBA" id="ARBA00000151"/>
    </source>
</evidence>
<evidence type="ECO:0000256" key="11">
    <source>
        <dbReference type="ARBA" id="ARBA00022840"/>
    </source>
</evidence>
<evidence type="ECO:0000256" key="15">
    <source>
        <dbReference type="ARBA" id="ARBA00043176"/>
    </source>
</evidence>
<reference evidence="17 18" key="1">
    <citation type="submission" date="2019-08" db="EMBL/GenBank/DDBJ databases">
        <title>In-depth cultivation of the pig gut microbiome towards novel bacterial diversity and tailored functional studies.</title>
        <authorList>
            <person name="Wylensek D."/>
            <person name="Hitch T.C.A."/>
            <person name="Clavel T."/>
        </authorList>
    </citation>
    <scope>NUCLEOTIDE SEQUENCE [LARGE SCALE GENOMIC DNA]</scope>
    <source>
        <strain evidence="18">WCA-380-WT-3B3</strain>
    </source>
</reference>
<dbReference type="Gene3D" id="3.40.1190.20">
    <property type="match status" value="1"/>
</dbReference>
<evidence type="ECO:0000256" key="13">
    <source>
        <dbReference type="ARBA" id="ARBA00037917"/>
    </source>
</evidence>
<dbReference type="EMBL" id="VUNL01000015">
    <property type="protein sequence ID" value="MSV25765.1"/>
    <property type="molecule type" value="Genomic_DNA"/>
</dbReference>
<dbReference type="Proteomes" id="UP000430222">
    <property type="component" value="Unassembled WGS sequence"/>
</dbReference>
<evidence type="ECO:0000256" key="7">
    <source>
        <dbReference type="ARBA" id="ARBA00019161"/>
    </source>
</evidence>
<dbReference type="CDD" id="cd01169">
    <property type="entry name" value="HMPP_kinase"/>
    <property type="match status" value="1"/>
</dbReference>
<evidence type="ECO:0000313" key="18">
    <source>
        <dbReference type="Proteomes" id="UP000430222"/>
    </source>
</evidence>
<dbReference type="EC" id="2.7.4.7" evidence="6"/>
<keyword evidence="18" id="KW-1185">Reference proteome</keyword>
<evidence type="ECO:0000256" key="6">
    <source>
        <dbReference type="ARBA" id="ARBA00012963"/>
    </source>
</evidence>
<evidence type="ECO:0000256" key="9">
    <source>
        <dbReference type="ARBA" id="ARBA00022741"/>
    </source>
</evidence>